<dbReference type="PANTHER" id="PTHR42988:SF2">
    <property type="entry name" value="CYCLIC NUCLEOTIDE PHOSPHODIESTERASE CBUA0032-RELATED"/>
    <property type="match status" value="1"/>
</dbReference>
<keyword evidence="7" id="KW-1185">Reference proteome</keyword>
<dbReference type="AlphaFoldDB" id="A0A164I0D1"/>
<dbReference type="EMBL" id="LWGR01000021">
    <property type="protein sequence ID" value="KZM68983.1"/>
    <property type="molecule type" value="Genomic_DNA"/>
</dbReference>
<evidence type="ECO:0000259" key="5">
    <source>
        <dbReference type="Pfam" id="PF00149"/>
    </source>
</evidence>
<dbReference type="Proteomes" id="UP000076512">
    <property type="component" value="Unassembled WGS sequence"/>
</dbReference>
<comment type="caution">
    <text evidence="6">The sequence shown here is derived from an EMBL/GenBank/DDBJ whole genome shotgun (WGS) entry which is preliminary data.</text>
</comment>
<comment type="similarity">
    <text evidence="4">Belongs to the cyclic nucleotide phosphodiesterase class-III family.</text>
</comment>
<dbReference type="InterPro" id="IPR029052">
    <property type="entry name" value="Metallo-depent_PP-like"/>
</dbReference>
<dbReference type="OrthoDB" id="5241795at2"/>
<evidence type="ECO:0000256" key="3">
    <source>
        <dbReference type="ARBA" id="ARBA00023004"/>
    </source>
</evidence>
<dbReference type="STRING" id="455432.AWN90_14650"/>
<proteinExistence type="inferred from homology"/>
<dbReference type="InterPro" id="IPR050884">
    <property type="entry name" value="CNP_phosphodiesterase-III"/>
</dbReference>
<evidence type="ECO:0000313" key="7">
    <source>
        <dbReference type="Proteomes" id="UP000076512"/>
    </source>
</evidence>
<name>A0A164I0D1_9NOCA</name>
<dbReference type="Gene3D" id="3.60.21.10">
    <property type="match status" value="1"/>
</dbReference>
<dbReference type="GO" id="GO:0016787">
    <property type="term" value="F:hydrolase activity"/>
    <property type="evidence" value="ECO:0007669"/>
    <property type="project" value="UniProtKB-KW"/>
</dbReference>
<reference evidence="6 7" key="1">
    <citation type="submission" date="2016-04" db="EMBL/GenBank/DDBJ databases">
        <authorList>
            <person name="Evans L.H."/>
            <person name="Alamgir A."/>
            <person name="Owens N."/>
            <person name="Weber N.D."/>
            <person name="Virtaneva K."/>
            <person name="Barbian K."/>
            <person name="Babar A."/>
            <person name="Rosenke K."/>
        </authorList>
    </citation>
    <scope>NUCLEOTIDE SEQUENCE [LARGE SCALE GENOMIC DNA]</scope>
    <source>
        <strain evidence="6 7">IFM 0406</strain>
    </source>
</reference>
<dbReference type="RefSeq" id="WP_067581044.1">
    <property type="nucleotide sequence ID" value="NZ_JABMCZ010000002.1"/>
</dbReference>
<evidence type="ECO:0000256" key="1">
    <source>
        <dbReference type="ARBA" id="ARBA00022723"/>
    </source>
</evidence>
<accession>A0A164I0D1</accession>
<dbReference type="Pfam" id="PF00149">
    <property type="entry name" value="Metallophos"/>
    <property type="match status" value="1"/>
</dbReference>
<feature type="domain" description="Calcineurin-like phosphoesterase" evidence="5">
    <location>
        <begin position="4"/>
        <end position="188"/>
    </location>
</feature>
<keyword evidence="3" id="KW-0408">Iron</keyword>
<keyword evidence="2" id="KW-0378">Hydrolase</keyword>
<sequence length="259" mass="27886">MILLAQLSDTHFDLHARSAERAARVMAYLAGLPRTPDAILVTGDIVDSGKVEEYEQARAALVAEVPLRVLPGNHDSRGNLRETLLREPAAETPINQALHLDGLTVALLDSTIPGADGGELTDETYTWLLDLLLETPTDTAVLVAMHHPPVPMYNTIVDPIRLGNPQRLEQIVAADDRILGVLTGHMHSMGSTLFGGRQLVVAPSVSSQIGGQWEVGRPGEVPIDYAPDPSLLLHIVDGRRLTSIVHTVPMGGRNSVRPA</sequence>
<evidence type="ECO:0000256" key="2">
    <source>
        <dbReference type="ARBA" id="ARBA00022801"/>
    </source>
</evidence>
<dbReference type="PANTHER" id="PTHR42988">
    <property type="entry name" value="PHOSPHOHYDROLASE"/>
    <property type="match status" value="1"/>
</dbReference>
<organism evidence="6 7">
    <name type="scientific">Nocardia terpenica</name>
    <dbReference type="NCBI Taxonomy" id="455432"/>
    <lineage>
        <taxon>Bacteria</taxon>
        <taxon>Bacillati</taxon>
        <taxon>Actinomycetota</taxon>
        <taxon>Actinomycetes</taxon>
        <taxon>Mycobacteriales</taxon>
        <taxon>Nocardiaceae</taxon>
        <taxon>Nocardia</taxon>
    </lineage>
</organism>
<keyword evidence="1" id="KW-0479">Metal-binding</keyword>
<evidence type="ECO:0000313" key="6">
    <source>
        <dbReference type="EMBL" id="KZM68983.1"/>
    </source>
</evidence>
<dbReference type="GO" id="GO:0046872">
    <property type="term" value="F:metal ion binding"/>
    <property type="evidence" value="ECO:0007669"/>
    <property type="project" value="UniProtKB-KW"/>
</dbReference>
<dbReference type="SUPFAM" id="SSF56300">
    <property type="entry name" value="Metallo-dependent phosphatases"/>
    <property type="match status" value="1"/>
</dbReference>
<protein>
    <submittedName>
        <fullName evidence="6">Phosphodiesterase</fullName>
    </submittedName>
</protein>
<gene>
    <name evidence="6" type="ORF">AWN90_14650</name>
</gene>
<evidence type="ECO:0000256" key="4">
    <source>
        <dbReference type="ARBA" id="ARBA00025742"/>
    </source>
</evidence>
<dbReference type="InterPro" id="IPR004843">
    <property type="entry name" value="Calcineurin-like_PHP"/>
</dbReference>